<gene>
    <name evidence="10" type="ORF">DJ013_14630</name>
</gene>
<protein>
    <submittedName>
        <fullName evidence="10">Mechanosensitive ion channel protein</fullName>
    </submittedName>
</protein>
<dbReference type="AlphaFoldDB" id="A0A2Z4GDV7"/>
<feature type="transmembrane region" description="Helical" evidence="7">
    <location>
        <begin position="15"/>
        <end position="34"/>
    </location>
</feature>
<dbReference type="KEGG" id="als:DJ013_14630"/>
<keyword evidence="4 7" id="KW-0812">Transmembrane</keyword>
<dbReference type="GO" id="GO:0008381">
    <property type="term" value="F:mechanosensitive monoatomic ion channel activity"/>
    <property type="evidence" value="ECO:0007669"/>
    <property type="project" value="InterPro"/>
</dbReference>
<dbReference type="InterPro" id="IPR023408">
    <property type="entry name" value="MscS_beta-dom_sf"/>
</dbReference>
<dbReference type="PANTHER" id="PTHR30221">
    <property type="entry name" value="SMALL-CONDUCTANCE MECHANOSENSITIVE CHANNEL"/>
    <property type="match status" value="1"/>
</dbReference>
<dbReference type="Pfam" id="PF05552">
    <property type="entry name" value="MS_channel_1st_1"/>
    <property type="match status" value="1"/>
</dbReference>
<dbReference type="PROSITE" id="PS01246">
    <property type="entry name" value="UPF0003"/>
    <property type="match status" value="1"/>
</dbReference>
<dbReference type="InterPro" id="IPR011066">
    <property type="entry name" value="MscS_channel_C_sf"/>
</dbReference>
<dbReference type="OrthoDB" id="9809206at2"/>
<evidence type="ECO:0000256" key="7">
    <source>
        <dbReference type="SAM" id="Phobius"/>
    </source>
</evidence>
<organism evidence="10 11">
    <name type="scientific">Arcticibacterium luteifluviistationis</name>
    <dbReference type="NCBI Taxonomy" id="1784714"/>
    <lineage>
        <taxon>Bacteria</taxon>
        <taxon>Pseudomonadati</taxon>
        <taxon>Bacteroidota</taxon>
        <taxon>Cytophagia</taxon>
        <taxon>Cytophagales</taxon>
        <taxon>Leadbetterellaceae</taxon>
        <taxon>Arcticibacterium</taxon>
    </lineage>
</organism>
<feature type="domain" description="Mechanosensitive ion channel MscS C-terminal" evidence="9">
    <location>
        <begin position="175"/>
        <end position="256"/>
    </location>
</feature>
<evidence type="ECO:0000256" key="4">
    <source>
        <dbReference type="ARBA" id="ARBA00022692"/>
    </source>
</evidence>
<comment type="subcellular location">
    <subcellularLocation>
        <location evidence="1">Cell membrane</location>
        <topology evidence="1">Multi-pass membrane protein</topology>
    </subcellularLocation>
</comment>
<evidence type="ECO:0000256" key="5">
    <source>
        <dbReference type="ARBA" id="ARBA00022989"/>
    </source>
</evidence>
<evidence type="ECO:0000256" key="1">
    <source>
        <dbReference type="ARBA" id="ARBA00004651"/>
    </source>
</evidence>
<evidence type="ECO:0000259" key="8">
    <source>
        <dbReference type="Pfam" id="PF00924"/>
    </source>
</evidence>
<evidence type="ECO:0000313" key="11">
    <source>
        <dbReference type="Proteomes" id="UP000249873"/>
    </source>
</evidence>
<evidence type="ECO:0000313" key="10">
    <source>
        <dbReference type="EMBL" id="AWV99331.1"/>
    </source>
</evidence>
<dbReference type="SUPFAM" id="SSF50182">
    <property type="entry name" value="Sm-like ribonucleoproteins"/>
    <property type="match status" value="1"/>
</dbReference>
<evidence type="ECO:0000256" key="3">
    <source>
        <dbReference type="ARBA" id="ARBA00022475"/>
    </source>
</evidence>
<evidence type="ECO:0000256" key="2">
    <source>
        <dbReference type="ARBA" id="ARBA00008017"/>
    </source>
</evidence>
<dbReference type="RefSeq" id="WP_111372652.1">
    <property type="nucleotide sequence ID" value="NZ_CP029480.1"/>
</dbReference>
<feature type="transmembrane region" description="Helical" evidence="7">
    <location>
        <begin position="55"/>
        <end position="78"/>
    </location>
</feature>
<dbReference type="InterPro" id="IPR045275">
    <property type="entry name" value="MscS_archaea/bacteria_type"/>
</dbReference>
<sequence>MQKYIDQVMSMAVEFLPKVLLTIVTLIVGFWIIKKITATFKKTLDKREIDETVKPFLVSLVSIGLKVLLCFSAAGIFGVETASFVAVLGALAFAIGMALQGSLGHFASGVLLLVFKPYQVGDVVEISGKIGTVKGIHIFNTILMTHDNKKVVIPNGVVTSGVIINITGQEEQKLVMTFGIGYGDDIDKARSVIKQVIDSCPNIMREKPIDIFVSELADSSVNFSVRVWAKNEHYWGINFYMQEHIKKAFDKEGIEIPFPQRSVHIEKTA</sequence>
<dbReference type="Pfam" id="PF00924">
    <property type="entry name" value="MS_channel_2nd"/>
    <property type="match status" value="1"/>
</dbReference>
<keyword evidence="11" id="KW-1185">Reference proteome</keyword>
<dbReference type="PANTHER" id="PTHR30221:SF1">
    <property type="entry name" value="SMALL-CONDUCTANCE MECHANOSENSITIVE CHANNEL"/>
    <property type="match status" value="1"/>
</dbReference>
<dbReference type="InterPro" id="IPR011014">
    <property type="entry name" value="MscS_channel_TM-2"/>
</dbReference>
<dbReference type="Proteomes" id="UP000249873">
    <property type="component" value="Chromosome"/>
</dbReference>
<dbReference type="InterPro" id="IPR008910">
    <property type="entry name" value="MSC_TM_helix"/>
</dbReference>
<proteinExistence type="inferred from homology"/>
<dbReference type="InterPro" id="IPR049278">
    <property type="entry name" value="MS_channel_C"/>
</dbReference>
<dbReference type="InterPro" id="IPR006685">
    <property type="entry name" value="MscS_channel_2nd"/>
</dbReference>
<feature type="transmembrane region" description="Helical" evidence="7">
    <location>
        <begin position="84"/>
        <end position="115"/>
    </location>
</feature>
<dbReference type="Gene3D" id="2.30.30.60">
    <property type="match status" value="1"/>
</dbReference>
<dbReference type="Gene3D" id="3.30.70.100">
    <property type="match status" value="1"/>
</dbReference>
<dbReference type="GO" id="GO:0005886">
    <property type="term" value="C:plasma membrane"/>
    <property type="evidence" value="ECO:0007669"/>
    <property type="project" value="UniProtKB-SubCell"/>
</dbReference>
<evidence type="ECO:0000259" key="9">
    <source>
        <dbReference type="Pfam" id="PF21082"/>
    </source>
</evidence>
<name>A0A2Z4GDV7_9BACT</name>
<keyword evidence="3" id="KW-1003">Cell membrane</keyword>
<dbReference type="Gene3D" id="1.10.287.1260">
    <property type="match status" value="1"/>
</dbReference>
<dbReference type="SUPFAM" id="SSF82861">
    <property type="entry name" value="Mechanosensitive channel protein MscS (YggB), transmembrane region"/>
    <property type="match status" value="1"/>
</dbReference>
<keyword evidence="6 7" id="KW-0472">Membrane</keyword>
<reference evidence="10 11" key="1">
    <citation type="submission" date="2018-05" db="EMBL/GenBank/DDBJ databases">
        <title>Complete genome sequence of Arcticibacterium luteifluviistationis SM1504T, a cytophagaceae bacterium isolated from Arctic surface seawater.</title>
        <authorList>
            <person name="Li Y."/>
            <person name="Qin Q.-L."/>
        </authorList>
    </citation>
    <scope>NUCLEOTIDE SEQUENCE [LARGE SCALE GENOMIC DNA]</scope>
    <source>
        <strain evidence="10 11">SM1504</strain>
    </source>
</reference>
<comment type="similarity">
    <text evidence="2">Belongs to the MscS (TC 1.A.23) family.</text>
</comment>
<dbReference type="InterPro" id="IPR006686">
    <property type="entry name" value="MscS_channel_CS"/>
</dbReference>
<dbReference type="InterPro" id="IPR010920">
    <property type="entry name" value="LSM_dom_sf"/>
</dbReference>
<dbReference type="EMBL" id="CP029480">
    <property type="protein sequence ID" value="AWV99331.1"/>
    <property type="molecule type" value="Genomic_DNA"/>
</dbReference>
<dbReference type="SUPFAM" id="SSF82689">
    <property type="entry name" value="Mechanosensitive channel protein MscS (YggB), C-terminal domain"/>
    <property type="match status" value="1"/>
</dbReference>
<evidence type="ECO:0000256" key="6">
    <source>
        <dbReference type="ARBA" id="ARBA00023136"/>
    </source>
</evidence>
<accession>A0A2Z4GDV7</accession>
<feature type="domain" description="Mechanosensitive ion channel MscS" evidence="8">
    <location>
        <begin position="103"/>
        <end position="167"/>
    </location>
</feature>
<keyword evidence="5 7" id="KW-1133">Transmembrane helix</keyword>
<dbReference type="Pfam" id="PF21082">
    <property type="entry name" value="MS_channel_3rd"/>
    <property type="match status" value="1"/>
</dbReference>